<keyword evidence="1" id="KW-1133">Transmembrane helix</keyword>
<feature type="transmembrane region" description="Helical" evidence="1">
    <location>
        <begin position="56"/>
        <end position="76"/>
    </location>
</feature>
<evidence type="ECO:0000313" key="3">
    <source>
        <dbReference type="Proteomes" id="UP000697710"/>
    </source>
</evidence>
<dbReference type="AlphaFoldDB" id="A0A956LZ24"/>
<organism evidence="2 3">
    <name type="scientific">Eiseniibacteriota bacterium</name>
    <dbReference type="NCBI Taxonomy" id="2212470"/>
    <lineage>
        <taxon>Bacteria</taxon>
        <taxon>Candidatus Eiseniibacteriota</taxon>
    </lineage>
</organism>
<reference evidence="2" key="1">
    <citation type="submission" date="2020-04" db="EMBL/GenBank/DDBJ databases">
        <authorList>
            <person name="Zhang T."/>
        </authorList>
    </citation>
    <scope>NUCLEOTIDE SEQUENCE</scope>
    <source>
        <strain evidence="2">HKST-UBA01</strain>
    </source>
</reference>
<evidence type="ECO:0000313" key="2">
    <source>
        <dbReference type="EMBL" id="MCA9728086.1"/>
    </source>
</evidence>
<feature type="transmembrane region" description="Helical" evidence="1">
    <location>
        <begin position="82"/>
        <end position="101"/>
    </location>
</feature>
<sequence>MGPVPYLVMKVLHVFAAMMFLGSITISILWKAHGDRTRDPRIIAHTIQGIRLSDRWFTMPGVTILLIAGFGAQGMGKYPFTTIWILAGIILIALSGFVFMARVSPVQRRLQQIAQAGISGEMEWSEYDRLSKQWNLWGMIATGAPVLAFVLMIWKPV</sequence>
<dbReference type="Proteomes" id="UP000697710">
    <property type="component" value="Unassembled WGS sequence"/>
</dbReference>
<keyword evidence="1" id="KW-0472">Membrane</keyword>
<gene>
    <name evidence="2" type="ORF">KC729_10415</name>
</gene>
<reference evidence="2" key="2">
    <citation type="journal article" date="2021" name="Microbiome">
        <title>Successional dynamics and alternative stable states in a saline activated sludge microbial community over 9 years.</title>
        <authorList>
            <person name="Wang Y."/>
            <person name="Ye J."/>
            <person name="Ju F."/>
            <person name="Liu L."/>
            <person name="Boyd J.A."/>
            <person name="Deng Y."/>
            <person name="Parks D.H."/>
            <person name="Jiang X."/>
            <person name="Yin X."/>
            <person name="Woodcroft B.J."/>
            <person name="Tyson G.W."/>
            <person name="Hugenholtz P."/>
            <person name="Polz M.F."/>
            <person name="Zhang T."/>
        </authorList>
    </citation>
    <scope>NUCLEOTIDE SEQUENCE</scope>
    <source>
        <strain evidence="2">HKST-UBA01</strain>
    </source>
</reference>
<evidence type="ECO:0000256" key="1">
    <source>
        <dbReference type="SAM" id="Phobius"/>
    </source>
</evidence>
<dbReference type="Pfam" id="PF10027">
    <property type="entry name" value="DUF2269"/>
    <property type="match status" value="1"/>
</dbReference>
<comment type="caution">
    <text evidence="2">The sequence shown here is derived from an EMBL/GenBank/DDBJ whole genome shotgun (WGS) entry which is preliminary data.</text>
</comment>
<dbReference type="InterPro" id="IPR018729">
    <property type="entry name" value="DUF2269_transmembrane"/>
</dbReference>
<feature type="transmembrane region" description="Helical" evidence="1">
    <location>
        <begin position="12"/>
        <end position="32"/>
    </location>
</feature>
<keyword evidence="1" id="KW-0812">Transmembrane</keyword>
<accession>A0A956LZ24</accession>
<dbReference type="EMBL" id="JAGQHR010000297">
    <property type="protein sequence ID" value="MCA9728086.1"/>
    <property type="molecule type" value="Genomic_DNA"/>
</dbReference>
<feature type="transmembrane region" description="Helical" evidence="1">
    <location>
        <begin position="134"/>
        <end position="154"/>
    </location>
</feature>
<name>A0A956LZ24_UNCEI</name>
<proteinExistence type="predicted"/>
<protein>
    <submittedName>
        <fullName evidence="2">DUF2269 domain-containing protein</fullName>
    </submittedName>
</protein>